<dbReference type="SUPFAM" id="SSF46785">
    <property type="entry name" value="Winged helix' DNA-binding domain"/>
    <property type="match status" value="1"/>
</dbReference>
<dbReference type="Gene3D" id="1.10.10.10">
    <property type="entry name" value="Winged helix-like DNA-binding domain superfamily/Winged helix DNA-binding domain"/>
    <property type="match status" value="1"/>
</dbReference>
<evidence type="ECO:0000313" key="7">
    <source>
        <dbReference type="Proteomes" id="UP000701702"/>
    </source>
</evidence>
<reference evidence="6 7" key="1">
    <citation type="submission" date="2021-08" db="EMBL/GenBank/DDBJ databases">
        <authorList>
            <person name="Peeters C."/>
        </authorList>
    </citation>
    <scope>NUCLEOTIDE SEQUENCE [LARGE SCALE GENOMIC DNA]</scope>
    <source>
        <strain evidence="6 7">LMG 23994</strain>
    </source>
</reference>
<feature type="domain" description="HTH lysR-type" evidence="5">
    <location>
        <begin position="1"/>
        <end position="61"/>
    </location>
</feature>
<name>A0ABM8XX39_9BURK</name>
<comment type="caution">
    <text evidence="6">The sequence shown here is derived from an EMBL/GenBank/DDBJ whole genome shotgun (WGS) entry which is preliminary data.</text>
</comment>
<dbReference type="Proteomes" id="UP000701702">
    <property type="component" value="Unassembled WGS sequence"/>
</dbReference>
<dbReference type="InterPro" id="IPR000847">
    <property type="entry name" value="LysR_HTH_N"/>
</dbReference>
<proteinExistence type="inferred from homology"/>
<accession>A0ABM8XX39</accession>
<dbReference type="Pfam" id="PF03466">
    <property type="entry name" value="LysR_substrate"/>
    <property type="match status" value="1"/>
</dbReference>
<dbReference type="SUPFAM" id="SSF53850">
    <property type="entry name" value="Periplasmic binding protein-like II"/>
    <property type="match status" value="1"/>
</dbReference>
<dbReference type="InterPro" id="IPR058163">
    <property type="entry name" value="LysR-type_TF_proteobact-type"/>
</dbReference>
<protein>
    <submittedName>
        <fullName evidence="6">Glycine cleavage system transcriptional activator</fullName>
    </submittedName>
</protein>
<dbReference type="InterPro" id="IPR036390">
    <property type="entry name" value="WH_DNA-bd_sf"/>
</dbReference>
<dbReference type="PROSITE" id="PS50931">
    <property type="entry name" value="HTH_LYSR"/>
    <property type="match status" value="1"/>
</dbReference>
<keyword evidence="3" id="KW-0238">DNA-binding</keyword>
<dbReference type="InterPro" id="IPR036388">
    <property type="entry name" value="WH-like_DNA-bd_sf"/>
</dbReference>
<dbReference type="EMBL" id="CAJZAF010000040">
    <property type="protein sequence ID" value="CAG9184988.1"/>
    <property type="molecule type" value="Genomic_DNA"/>
</dbReference>
<gene>
    <name evidence="6" type="primary">gcvA_6</name>
    <name evidence="6" type="ORF">LMG23994_05568</name>
</gene>
<dbReference type="Gene3D" id="3.40.190.10">
    <property type="entry name" value="Periplasmic binding protein-like II"/>
    <property type="match status" value="2"/>
</dbReference>
<evidence type="ECO:0000256" key="1">
    <source>
        <dbReference type="ARBA" id="ARBA00009437"/>
    </source>
</evidence>
<sequence length="303" mass="33789">MRLPSLITLQMLEASARHGSFARAAEELSVTESAVYRQIVALEQRYGVCFFQRAKKRISLTSEGARYVNEIREQLQQIERATKELAARAGGKEVVELAVVPTFAAQWLIPRLSSFARQYPRLLVNITARADPFHLHDSRFDAAIYFGHAVWPGTTGSCLFSEGPSIPVCSPSFPKHEQVLTRQDVTKLPLIHLASRPDAWPNWLGGDNEDLRLAASQGSRFDLFTMVVSAAVSGLGAALLPKILIHSELERGLLVPLLRDTQDDIVQEGSYFISHRTDQMTKSKIDPFLSWLVEESESGMQLT</sequence>
<keyword evidence="7" id="KW-1185">Reference proteome</keyword>
<evidence type="ECO:0000313" key="6">
    <source>
        <dbReference type="EMBL" id="CAG9184988.1"/>
    </source>
</evidence>
<dbReference type="PANTHER" id="PTHR30537">
    <property type="entry name" value="HTH-TYPE TRANSCRIPTIONAL REGULATOR"/>
    <property type="match status" value="1"/>
</dbReference>
<keyword evidence="4" id="KW-0804">Transcription</keyword>
<organism evidence="6 7">
    <name type="scientific">Cupriavidus pinatubonensis</name>
    <dbReference type="NCBI Taxonomy" id="248026"/>
    <lineage>
        <taxon>Bacteria</taxon>
        <taxon>Pseudomonadati</taxon>
        <taxon>Pseudomonadota</taxon>
        <taxon>Betaproteobacteria</taxon>
        <taxon>Burkholderiales</taxon>
        <taxon>Burkholderiaceae</taxon>
        <taxon>Cupriavidus</taxon>
    </lineage>
</organism>
<evidence type="ECO:0000259" key="5">
    <source>
        <dbReference type="PROSITE" id="PS50931"/>
    </source>
</evidence>
<dbReference type="InterPro" id="IPR005119">
    <property type="entry name" value="LysR_subst-bd"/>
</dbReference>
<evidence type="ECO:0000256" key="3">
    <source>
        <dbReference type="ARBA" id="ARBA00023125"/>
    </source>
</evidence>
<dbReference type="Pfam" id="PF00126">
    <property type="entry name" value="HTH_1"/>
    <property type="match status" value="1"/>
</dbReference>
<evidence type="ECO:0000256" key="4">
    <source>
        <dbReference type="ARBA" id="ARBA00023163"/>
    </source>
</evidence>
<keyword evidence="2" id="KW-0805">Transcription regulation</keyword>
<dbReference type="PANTHER" id="PTHR30537:SF26">
    <property type="entry name" value="GLYCINE CLEAVAGE SYSTEM TRANSCRIPTIONAL ACTIVATOR"/>
    <property type="match status" value="1"/>
</dbReference>
<comment type="similarity">
    <text evidence="1">Belongs to the LysR transcriptional regulatory family.</text>
</comment>
<evidence type="ECO:0000256" key="2">
    <source>
        <dbReference type="ARBA" id="ARBA00023015"/>
    </source>
</evidence>